<evidence type="ECO:0000313" key="12">
    <source>
        <dbReference type="Proteomes" id="UP000609346"/>
    </source>
</evidence>
<dbReference type="InterPro" id="IPR003661">
    <property type="entry name" value="HisK_dim/P_dom"/>
</dbReference>
<keyword evidence="6 11" id="KW-0418">Kinase</keyword>
<evidence type="ECO:0000256" key="6">
    <source>
        <dbReference type="ARBA" id="ARBA00022777"/>
    </source>
</evidence>
<feature type="transmembrane region" description="Helical" evidence="9">
    <location>
        <begin position="156"/>
        <end position="179"/>
    </location>
</feature>
<feature type="transmembrane region" description="Helical" evidence="9">
    <location>
        <begin position="12"/>
        <end position="33"/>
    </location>
</feature>
<dbReference type="Gene3D" id="3.30.565.10">
    <property type="entry name" value="Histidine kinase-like ATPase, C-terminal domain"/>
    <property type="match status" value="1"/>
</dbReference>
<dbReference type="Gene3D" id="1.10.287.130">
    <property type="match status" value="1"/>
</dbReference>
<dbReference type="SMART" id="SM00388">
    <property type="entry name" value="HisKA"/>
    <property type="match status" value="1"/>
</dbReference>
<evidence type="ECO:0000256" key="8">
    <source>
        <dbReference type="ARBA" id="ARBA00023012"/>
    </source>
</evidence>
<protein>
    <recommendedName>
        <fullName evidence="2">histidine kinase</fullName>
        <ecNumber evidence="2">2.7.13.3</ecNumber>
    </recommendedName>
</protein>
<keyword evidence="9" id="KW-1133">Transmembrane helix</keyword>
<reference evidence="11 12" key="1">
    <citation type="submission" date="2020-09" db="EMBL/GenBank/DDBJ databases">
        <title>Paenibacillus sp. strain PR3 16S rRNA gene Genome sequencing and assembly.</title>
        <authorList>
            <person name="Kim J."/>
        </authorList>
    </citation>
    <scope>NUCLEOTIDE SEQUENCE [LARGE SCALE GENOMIC DNA]</scope>
    <source>
        <strain evidence="11 12">PR3</strain>
    </source>
</reference>
<proteinExistence type="predicted"/>
<dbReference type="InterPro" id="IPR004358">
    <property type="entry name" value="Sig_transdc_His_kin-like_C"/>
</dbReference>
<dbReference type="GO" id="GO:0016301">
    <property type="term" value="F:kinase activity"/>
    <property type="evidence" value="ECO:0007669"/>
    <property type="project" value="UniProtKB-KW"/>
</dbReference>
<keyword evidence="12" id="KW-1185">Reference proteome</keyword>
<keyword evidence="4" id="KW-0808">Transferase</keyword>
<evidence type="ECO:0000313" key="11">
    <source>
        <dbReference type="EMBL" id="MBD3919032.1"/>
    </source>
</evidence>
<dbReference type="RefSeq" id="WP_191203306.1">
    <property type="nucleotide sequence ID" value="NZ_JACXZA010000002.1"/>
</dbReference>
<dbReference type="PROSITE" id="PS50109">
    <property type="entry name" value="HIS_KIN"/>
    <property type="match status" value="1"/>
</dbReference>
<accession>A0ABR8MST1</accession>
<keyword evidence="8" id="KW-0902">Two-component regulatory system</keyword>
<evidence type="ECO:0000256" key="4">
    <source>
        <dbReference type="ARBA" id="ARBA00022679"/>
    </source>
</evidence>
<dbReference type="PANTHER" id="PTHR43711">
    <property type="entry name" value="TWO-COMPONENT HISTIDINE KINASE"/>
    <property type="match status" value="1"/>
</dbReference>
<keyword evidence="3" id="KW-0597">Phosphoprotein</keyword>
<name>A0ABR8MST1_9BACL</name>
<keyword evidence="5" id="KW-0547">Nucleotide-binding</keyword>
<dbReference type="Pfam" id="PF00512">
    <property type="entry name" value="HisKA"/>
    <property type="match status" value="1"/>
</dbReference>
<evidence type="ECO:0000256" key="7">
    <source>
        <dbReference type="ARBA" id="ARBA00022840"/>
    </source>
</evidence>
<dbReference type="InterPro" id="IPR036097">
    <property type="entry name" value="HisK_dim/P_sf"/>
</dbReference>
<dbReference type="Pfam" id="PF02518">
    <property type="entry name" value="HATPase_c"/>
    <property type="match status" value="1"/>
</dbReference>
<organism evidence="11 12">
    <name type="scientific">Paenibacillus terricola</name>
    <dbReference type="NCBI Taxonomy" id="2763503"/>
    <lineage>
        <taxon>Bacteria</taxon>
        <taxon>Bacillati</taxon>
        <taxon>Bacillota</taxon>
        <taxon>Bacilli</taxon>
        <taxon>Bacillales</taxon>
        <taxon>Paenibacillaceae</taxon>
        <taxon>Paenibacillus</taxon>
    </lineage>
</organism>
<evidence type="ECO:0000256" key="9">
    <source>
        <dbReference type="SAM" id="Phobius"/>
    </source>
</evidence>
<comment type="catalytic activity">
    <reaction evidence="1">
        <text>ATP + protein L-histidine = ADP + protein N-phospho-L-histidine.</text>
        <dbReference type="EC" id="2.7.13.3"/>
    </reaction>
</comment>
<dbReference type="SUPFAM" id="SSF55874">
    <property type="entry name" value="ATPase domain of HSP90 chaperone/DNA topoisomerase II/histidine kinase"/>
    <property type="match status" value="1"/>
</dbReference>
<keyword evidence="7" id="KW-0067">ATP-binding</keyword>
<dbReference type="CDD" id="cd00082">
    <property type="entry name" value="HisKA"/>
    <property type="match status" value="1"/>
</dbReference>
<gene>
    <name evidence="11" type="ORF">H8B09_09725</name>
</gene>
<evidence type="ECO:0000256" key="2">
    <source>
        <dbReference type="ARBA" id="ARBA00012438"/>
    </source>
</evidence>
<evidence type="ECO:0000256" key="1">
    <source>
        <dbReference type="ARBA" id="ARBA00000085"/>
    </source>
</evidence>
<dbReference type="EC" id="2.7.13.3" evidence="2"/>
<dbReference type="Proteomes" id="UP000609346">
    <property type="component" value="Unassembled WGS sequence"/>
</dbReference>
<keyword evidence="9" id="KW-0812">Transmembrane</keyword>
<dbReference type="PANTHER" id="PTHR43711:SF1">
    <property type="entry name" value="HISTIDINE KINASE 1"/>
    <property type="match status" value="1"/>
</dbReference>
<dbReference type="PRINTS" id="PR00344">
    <property type="entry name" value="BCTRLSENSOR"/>
</dbReference>
<dbReference type="SMART" id="SM00387">
    <property type="entry name" value="HATPase_c"/>
    <property type="match status" value="1"/>
</dbReference>
<dbReference type="CDD" id="cd00075">
    <property type="entry name" value="HATPase"/>
    <property type="match status" value="1"/>
</dbReference>
<keyword evidence="9" id="KW-0472">Membrane</keyword>
<dbReference type="InterPro" id="IPR050736">
    <property type="entry name" value="Sensor_HK_Regulatory"/>
</dbReference>
<dbReference type="SUPFAM" id="SSF47384">
    <property type="entry name" value="Homodimeric domain of signal transducing histidine kinase"/>
    <property type="match status" value="1"/>
</dbReference>
<comment type="caution">
    <text evidence="11">The sequence shown here is derived from an EMBL/GenBank/DDBJ whole genome shotgun (WGS) entry which is preliminary data.</text>
</comment>
<dbReference type="InterPro" id="IPR003594">
    <property type="entry name" value="HATPase_dom"/>
</dbReference>
<dbReference type="InterPro" id="IPR036890">
    <property type="entry name" value="HATPase_C_sf"/>
</dbReference>
<evidence type="ECO:0000256" key="3">
    <source>
        <dbReference type="ARBA" id="ARBA00022553"/>
    </source>
</evidence>
<feature type="domain" description="Histidine kinase" evidence="10">
    <location>
        <begin position="199"/>
        <end position="416"/>
    </location>
</feature>
<dbReference type="InterPro" id="IPR005467">
    <property type="entry name" value="His_kinase_dom"/>
</dbReference>
<sequence length="420" mass="47244">MKFNNVRIRLVVLNAAVLFLILAVLGSALFVHMRYRLYTETDEVLRTAAELVASHLDEQSIMRQDQPALEQDDRLTYIFRDAEGRIKAQSPANAFSEAQIDRIIYHQGISSYETIHIGENRYRAFLAPVPQAPWDEIESVTVLTSLEDDDSTLHSLLFDIITGVSSGLLISIIAGFFLAGRAWLPIRNAWDKQQQFVADASHELRTPVSIIRAQTELLLRHPNHSIERESDNIAVILKESRHMGKLLEDLLTLARSDSNQLELHCSLFSLDAMLLDLTKQFQLLAVIKEIEIHVTIQETMWLLGDESRIRQLFVILLDNALKYTPSNGIIEVAVRASLHHVSVSVSDTGIGIAKDELPYLFDSFYRGDKSRSRIDGGTGLGLSIAKWIVDAHGGTIRVESKPDTGTRFEIQLPRKNKASL</sequence>
<evidence type="ECO:0000256" key="5">
    <source>
        <dbReference type="ARBA" id="ARBA00022741"/>
    </source>
</evidence>
<dbReference type="EMBL" id="JACXZA010000002">
    <property type="protein sequence ID" value="MBD3919032.1"/>
    <property type="molecule type" value="Genomic_DNA"/>
</dbReference>
<evidence type="ECO:0000259" key="10">
    <source>
        <dbReference type="PROSITE" id="PS50109"/>
    </source>
</evidence>